<dbReference type="GO" id="GO:0006310">
    <property type="term" value="P:DNA recombination"/>
    <property type="evidence" value="ECO:0007669"/>
    <property type="project" value="UniProtKB-KW"/>
</dbReference>
<dbReference type="InterPro" id="IPR038488">
    <property type="entry name" value="Integrase_DNA-bd_sf"/>
</dbReference>
<keyword evidence="5" id="KW-1179">Viral genome integration</keyword>
<dbReference type="InterPro" id="IPR025166">
    <property type="entry name" value="Integrase_DNA_bind_dom"/>
</dbReference>
<evidence type="ECO:0000256" key="1">
    <source>
        <dbReference type="ARBA" id="ARBA00008857"/>
    </source>
</evidence>
<dbReference type="GO" id="GO:0015074">
    <property type="term" value="P:DNA integration"/>
    <property type="evidence" value="ECO:0007669"/>
    <property type="project" value="UniProtKB-KW"/>
</dbReference>
<dbReference type="EMBL" id="OY288114">
    <property type="protein sequence ID" value="CAJ0854709.1"/>
    <property type="molecule type" value="Genomic_DNA"/>
</dbReference>
<organism evidence="8">
    <name type="scientific">freshwater sediment metagenome</name>
    <dbReference type="NCBI Taxonomy" id="556182"/>
    <lineage>
        <taxon>unclassified sequences</taxon>
        <taxon>metagenomes</taxon>
        <taxon>ecological metagenomes</taxon>
    </lineage>
</organism>
<dbReference type="GO" id="GO:0046718">
    <property type="term" value="P:symbiont entry into host cell"/>
    <property type="evidence" value="ECO:0007669"/>
    <property type="project" value="UniProtKB-KW"/>
</dbReference>
<dbReference type="InterPro" id="IPR050808">
    <property type="entry name" value="Phage_Integrase"/>
</dbReference>
<dbReference type="PANTHER" id="PTHR30629:SF2">
    <property type="entry name" value="PROPHAGE INTEGRASE INTS-RELATED"/>
    <property type="match status" value="1"/>
</dbReference>
<feature type="domain" description="Tyr recombinase" evidence="7">
    <location>
        <begin position="221"/>
        <end position="395"/>
    </location>
</feature>
<dbReference type="GO" id="GO:0003677">
    <property type="term" value="F:DNA binding"/>
    <property type="evidence" value="ECO:0007669"/>
    <property type="project" value="UniProtKB-KW"/>
</dbReference>
<dbReference type="Gene3D" id="1.10.443.10">
    <property type="entry name" value="Intergrase catalytic core"/>
    <property type="match status" value="1"/>
</dbReference>
<accession>A0AA48LYW3</accession>
<gene>
    <name evidence="8" type="ORF">AMST5_00766</name>
</gene>
<protein>
    <recommendedName>
        <fullName evidence="7">Tyr recombinase domain-containing protein</fullName>
    </recommendedName>
</protein>
<dbReference type="GO" id="GO:0075713">
    <property type="term" value="P:establishment of integrated proviral latency"/>
    <property type="evidence" value="ECO:0007669"/>
    <property type="project" value="UniProtKB-KW"/>
</dbReference>
<evidence type="ECO:0000256" key="4">
    <source>
        <dbReference type="ARBA" id="ARBA00023172"/>
    </source>
</evidence>
<dbReference type="Pfam" id="PF00589">
    <property type="entry name" value="Phage_integrase"/>
    <property type="match status" value="1"/>
</dbReference>
<dbReference type="Gene3D" id="1.10.150.130">
    <property type="match status" value="1"/>
</dbReference>
<dbReference type="InterPro" id="IPR010998">
    <property type="entry name" value="Integrase_recombinase_N"/>
</dbReference>
<evidence type="ECO:0000313" key="8">
    <source>
        <dbReference type="EMBL" id="CAJ0854709.1"/>
    </source>
</evidence>
<dbReference type="CDD" id="cd00796">
    <property type="entry name" value="INT_Rci_Hp1_C"/>
    <property type="match status" value="1"/>
</dbReference>
<keyword evidence="4" id="KW-0233">DNA recombination</keyword>
<dbReference type="InterPro" id="IPR011010">
    <property type="entry name" value="DNA_brk_join_enz"/>
</dbReference>
<dbReference type="Gene3D" id="3.30.160.390">
    <property type="entry name" value="Integrase, DNA-binding domain"/>
    <property type="match status" value="1"/>
</dbReference>
<dbReference type="InterPro" id="IPR013762">
    <property type="entry name" value="Integrase-like_cat_sf"/>
</dbReference>
<evidence type="ECO:0000256" key="5">
    <source>
        <dbReference type="ARBA" id="ARBA00023195"/>
    </source>
</evidence>
<keyword evidence="2" id="KW-0229">DNA integration</keyword>
<dbReference type="AlphaFoldDB" id="A0AA48LYW3"/>
<reference evidence="8" key="1">
    <citation type="submission" date="2023-07" db="EMBL/GenBank/DDBJ databases">
        <authorList>
            <person name="Pelsma A.J. K."/>
        </authorList>
    </citation>
    <scope>NUCLEOTIDE SEQUENCE</scope>
</reference>
<proteinExistence type="inferred from homology"/>
<dbReference type="PANTHER" id="PTHR30629">
    <property type="entry name" value="PROPHAGE INTEGRASE"/>
    <property type="match status" value="1"/>
</dbReference>
<dbReference type="GO" id="GO:0044826">
    <property type="term" value="P:viral genome integration into host DNA"/>
    <property type="evidence" value="ECO:0007669"/>
    <property type="project" value="UniProtKB-KW"/>
</dbReference>
<sequence>MLTLKTIRDIQMGSTAWDDGKGAVSGFGARRQKGDAVSYVLKYRTADGRQRWQTIGRHGAPWTPDTARAEARRILSEVAKGLDPAGEKLEGRKAATVADLCRDYIAKAEAGKILSRGKAKKSSTLATDRGRIERHIIPLLGRLKVAAVTRKNAEAFLDAVTDGDTAARVKTGRHGLARVTGGRGTATRTMGLLGAIFSYAVKQGLRSDNPCRGVERHADGKRERRLSAEEYAALGEALRSAPDTAWPVAIHAARFLAVTGWRRGEMLGLRWSEVDLATRTARLSDTKTGASVRPLSNAACNILRALPRLGELVFPSSTGGDKPMAGFHKVWLRVAAKAGLPGDVTPHVLRHSFASIAADLDYSELTIAALIGHRKGSATSRYAHHADAVLLAAADAVANRIAELMGDARPTGVVVQLRGSGGNA</sequence>
<evidence type="ECO:0000256" key="3">
    <source>
        <dbReference type="ARBA" id="ARBA00023125"/>
    </source>
</evidence>
<keyword evidence="6" id="KW-1160">Virus entry into host cell</keyword>
<comment type="similarity">
    <text evidence="1">Belongs to the 'phage' integrase family.</text>
</comment>
<evidence type="ECO:0000259" key="7">
    <source>
        <dbReference type="PROSITE" id="PS51898"/>
    </source>
</evidence>
<dbReference type="SUPFAM" id="SSF56349">
    <property type="entry name" value="DNA breaking-rejoining enzymes"/>
    <property type="match status" value="1"/>
</dbReference>
<dbReference type="PROSITE" id="PS51898">
    <property type="entry name" value="TYR_RECOMBINASE"/>
    <property type="match status" value="1"/>
</dbReference>
<evidence type="ECO:0000256" key="6">
    <source>
        <dbReference type="ARBA" id="ARBA00023296"/>
    </source>
</evidence>
<dbReference type="InterPro" id="IPR002104">
    <property type="entry name" value="Integrase_catalytic"/>
</dbReference>
<name>A0AA48LYW3_9ZZZZ</name>
<dbReference type="Pfam" id="PF13356">
    <property type="entry name" value="Arm-DNA-bind_3"/>
    <property type="match status" value="1"/>
</dbReference>
<keyword evidence="3" id="KW-0238">DNA-binding</keyword>
<evidence type="ECO:0000256" key="2">
    <source>
        <dbReference type="ARBA" id="ARBA00022908"/>
    </source>
</evidence>